<organism evidence="6 7">
    <name type="scientific">Orbilia blumenaviensis</name>
    <dbReference type="NCBI Taxonomy" id="1796055"/>
    <lineage>
        <taxon>Eukaryota</taxon>
        <taxon>Fungi</taxon>
        <taxon>Dikarya</taxon>
        <taxon>Ascomycota</taxon>
        <taxon>Pezizomycotina</taxon>
        <taxon>Orbiliomycetes</taxon>
        <taxon>Orbiliales</taxon>
        <taxon>Orbiliaceae</taxon>
        <taxon>Orbilia</taxon>
    </lineage>
</organism>
<comment type="subcellular location">
    <subcellularLocation>
        <location evidence="1">Cell envelope</location>
    </subcellularLocation>
</comment>
<dbReference type="PANTHER" id="PTHR31018:SF3">
    <property type="entry name" value="RECEPTOR PROTEIN-TYROSINE KINASE"/>
    <property type="match status" value="1"/>
</dbReference>
<dbReference type="GO" id="GO:0005886">
    <property type="term" value="C:plasma membrane"/>
    <property type="evidence" value="ECO:0007669"/>
    <property type="project" value="TreeGrafter"/>
</dbReference>
<proteinExistence type="predicted"/>
<feature type="chain" id="PRO_5043664867" evidence="5">
    <location>
        <begin position="19"/>
        <end position="442"/>
    </location>
</feature>
<keyword evidence="4" id="KW-0812">Transmembrane</keyword>
<keyword evidence="4" id="KW-0472">Membrane</keyword>
<name>A0AAV9VEV2_9PEZI</name>
<dbReference type="Proteomes" id="UP001373714">
    <property type="component" value="Unassembled WGS sequence"/>
</dbReference>
<evidence type="ECO:0000256" key="1">
    <source>
        <dbReference type="ARBA" id="ARBA00004196"/>
    </source>
</evidence>
<feature type="transmembrane region" description="Helical" evidence="4">
    <location>
        <begin position="366"/>
        <end position="389"/>
    </location>
</feature>
<dbReference type="PANTHER" id="PTHR31018">
    <property type="entry name" value="SPORULATION-SPECIFIC PROTEIN-RELATED"/>
    <property type="match status" value="1"/>
</dbReference>
<keyword evidence="3" id="KW-0325">Glycoprotein</keyword>
<evidence type="ECO:0000313" key="6">
    <source>
        <dbReference type="EMBL" id="KAK6360485.1"/>
    </source>
</evidence>
<reference evidence="6 7" key="1">
    <citation type="submission" date="2019-10" db="EMBL/GenBank/DDBJ databases">
        <authorList>
            <person name="Palmer J.M."/>
        </authorList>
    </citation>
    <scope>NUCLEOTIDE SEQUENCE [LARGE SCALE GENOMIC DNA]</scope>
    <source>
        <strain evidence="6 7">TWF730</strain>
    </source>
</reference>
<evidence type="ECO:0000256" key="3">
    <source>
        <dbReference type="ARBA" id="ARBA00023180"/>
    </source>
</evidence>
<dbReference type="GO" id="GO:0031505">
    <property type="term" value="P:fungal-type cell wall organization"/>
    <property type="evidence" value="ECO:0007669"/>
    <property type="project" value="TreeGrafter"/>
</dbReference>
<sequence length="442" mass="46961">MSRKIFLTFLAVISAVNSQSNPCNASSTTVETQADLDILSVCSILTGDLILGTNLVTADINGIRTIQGDLVAANAFDLQRITAPDLAHIGGDFNLTSLTILSHVNIDSLDYAAGLHWRNLPSLTRLEPFYSKLTHSSRFSITDTGLQSFYGPNFTTAENVQFRNNKNLLGIVVNFHNTSGSLAFIDNPLAFIRLPELVLVKNATFRSNSGMELPKLTTVTGSVEFSGNGFETLIIPKLQTIGAGDDPDTEETFSGNLTIVDNKNATTIKMLQLTEIFGNLQFVGNSVENVDGFPLLLDVHGSIDARGNFSKITFPSMRDIRGDFNIQTNAEFDCSDDVDRLAGGIVKGGYFCKGATSRGGSKPTPVGAVVGGTVGGLLVIAAVAGFLFYRRRKVKSRKAGLAGVTVGNSNQLGGIEIVKTPKKAYNVVGGVDAANGAGGIKT</sequence>
<dbReference type="AlphaFoldDB" id="A0AAV9VEV2"/>
<keyword evidence="2 5" id="KW-0732">Signal</keyword>
<accession>A0AAV9VEV2</accession>
<comment type="caution">
    <text evidence="6">The sequence shown here is derived from an EMBL/GenBank/DDBJ whole genome shotgun (WGS) entry which is preliminary data.</text>
</comment>
<dbReference type="EMBL" id="JAVHNS010000003">
    <property type="protein sequence ID" value="KAK6360485.1"/>
    <property type="molecule type" value="Genomic_DNA"/>
</dbReference>
<dbReference type="SUPFAM" id="SSF52058">
    <property type="entry name" value="L domain-like"/>
    <property type="match status" value="2"/>
</dbReference>
<feature type="signal peptide" evidence="5">
    <location>
        <begin position="1"/>
        <end position="18"/>
    </location>
</feature>
<evidence type="ECO:0000256" key="2">
    <source>
        <dbReference type="ARBA" id="ARBA00022729"/>
    </source>
</evidence>
<gene>
    <name evidence="6" type="ORF">TWF730_006626</name>
</gene>
<evidence type="ECO:0000256" key="4">
    <source>
        <dbReference type="SAM" id="Phobius"/>
    </source>
</evidence>
<evidence type="ECO:0000256" key="5">
    <source>
        <dbReference type="SAM" id="SignalP"/>
    </source>
</evidence>
<protein>
    <submittedName>
        <fullName evidence="6">Uncharacterized protein</fullName>
    </submittedName>
</protein>
<dbReference type="InterPro" id="IPR051648">
    <property type="entry name" value="CWI-Assembly_Regulator"/>
</dbReference>
<evidence type="ECO:0000313" key="7">
    <source>
        <dbReference type="Proteomes" id="UP001373714"/>
    </source>
</evidence>
<keyword evidence="7" id="KW-1185">Reference proteome</keyword>
<keyword evidence="4" id="KW-1133">Transmembrane helix</keyword>
<dbReference type="GO" id="GO:0009277">
    <property type="term" value="C:fungal-type cell wall"/>
    <property type="evidence" value="ECO:0007669"/>
    <property type="project" value="TreeGrafter"/>
</dbReference>
<dbReference type="GO" id="GO:0009986">
    <property type="term" value="C:cell surface"/>
    <property type="evidence" value="ECO:0007669"/>
    <property type="project" value="TreeGrafter"/>
</dbReference>